<comment type="caution">
    <text evidence="1">The sequence shown here is derived from an EMBL/GenBank/DDBJ whole genome shotgun (WGS) entry which is preliminary data.</text>
</comment>
<dbReference type="EMBL" id="CASHTH010004493">
    <property type="protein sequence ID" value="CAI8058157.1"/>
    <property type="molecule type" value="Genomic_DNA"/>
</dbReference>
<gene>
    <name evidence="1" type="ORF">GBAR_LOCUS31614</name>
</gene>
<sequence length="116" mass="12713">MPRCTSATTSGARDRGAIVPVAVIRKTSFLVIGLAAVVASDLSDTYHLWTVQVTTSSWQPCSTELLSWTLPFSSLVRFSLPHFQGAFNSYYLTPFPPADNESSYFNAFPSSWQGVT</sequence>
<proteinExistence type="predicted"/>
<name>A0AA35U294_GEOBA</name>
<reference evidence="1" key="1">
    <citation type="submission" date="2023-03" db="EMBL/GenBank/DDBJ databases">
        <authorList>
            <person name="Steffen K."/>
            <person name="Cardenas P."/>
        </authorList>
    </citation>
    <scope>NUCLEOTIDE SEQUENCE</scope>
</reference>
<keyword evidence="2" id="KW-1185">Reference proteome</keyword>
<protein>
    <submittedName>
        <fullName evidence="1">Uncharacterized protein</fullName>
    </submittedName>
</protein>
<dbReference type="AlphaFoldDB" id="A0AA35U294"/>
<evidence type="ECO:0000313" key="2">
    <source>
        <dbReference type="Proteomes" id="UP001174909"/>
    </source>
</evidence>
<dbReference type="Proteomes" id="UP001174909">
    <property type="component" value="Unassembled WGS sequence"/>
</dbReference>
<accession>A0AA35U294</accession>
<organism evidence="1 2">
    <name type="scientific">Geodia barretti</name>
    <name type="common">Barrett's horny sponge</name>
    <dbReference type="NCBI Taxonomy" id="519541"/>
    <lineage>
        <taxon>Eukaryota</taxon>
        <taxon>Metazoa</taxon>
        <taxon>Porifera</taxon>
        <taxon>Demospongiae</taxon>
        <taxon>Heteroscleromorpha</taxon>
        <taxon>Tetractinellida</taxon>
        <taxon>Astrophorina</taxon>
        <taxon>Geodiidae</taxon>
        <taxon>Geodia</taxon>
    </lineage>
</organism>
<evidence type="ECO:0000313" key="1">
    <source>
        <dbReference type="EMBL" id="CAI8058157.1"/>
    </source>
</evidence>